<reference evidence="1 2" key="1">
    <citation type="journal article" date="2014" name="World J. Microbiol. Biotechnol.">
        <title>Biodiversity and physiological characteristics of Antarctic and Arctic lichens-associated bacteria.</title>
        <authorList>
            <person name="Lee Y.M."/>
            <person name="Kim E.H."/>
            <person name="Lee H.K."/>
            <person name="Hong S.G."/>
        </authorList>
    </citation>
    <scope>NUCLEOTIDE SEQUENCE [LARGE SCALE GENOMIC DNA]</scope>
    <source>
        <strain evidence="1 2">PAMC 26569</strain>
    </source>
</reference>
<proteinExistence type="predicted"/>
<keyword evidence="2" id="KW-1185">Reference proteome</keyword>
<dbReference type="EMBL" id="CP053708">
    <property type="protein sequence ID" value="QKE91918.1"/>
    <property type="molecule type" value="Genomic_DNA"/>
</dbReference>
<protein>
    <submittedName>
        <fullName evidence="1">Uncharacterized protein</fullName>
    </submittedName>
</protein>
<name>A0A6M8HU71_9PROT</name>
<dbReference type="KEGG" id="lck:HN018_19450"/>
<organism evidence="1 2">
    <name type="scientific">Lichenicola cladoniae</name>
    <dbReference type="NCBI Taxonomy" id="1484109"/>
    <lineage>
        <taxon>Bacteria</taxon>
        <taxon>Pseudomonadati</taxon>
        <taxon>Pseudomonadota</taxon>
        <taxon>Alphaproteobacteria</taxon>
        <taxon>Acetobacterales</taxon>
        <taxon>Acetobacteraceae</taxon>
        <taxon>Lichenicola</taxon>
    </lineage>
</organism>
<sequence>MGGRDAWLVQNIDAVDATIRLFKPDLDIGIVRVRPTPRRHAAFRGESSRLILDMLREASEPLSTREIVQRVMEARGINAADRPMAETMRMRVASSLRGMRDRGTLTSSAERGTNVRWGLLG</sequence>
<evidence type="ECO:0000313" key="2">
    <source>
        <dbReference type="Proteomes" id="UP000500767"/>
    </source>
</evidence>
<dbReference type="RefSeq" id="WP_171837970.1">
    <property type="nucleotide sequence ID" value="NZ_CP053708.1"/>
</dbReference>
<accession>A0A6M8HU71</accession>
<gene>
    <name evidence="1" type="ORF">HN018_19450</name>
</gene>
<dbReference type="AlphaFoldDB" id="A0A6M8HU71"/>
<evidence type="ECO:0000313" key="1">
    <source>
        <dbReference type="EMBL" id="QKE91918.1"/>
    </source>
</evidence>
<dbReference type="Proteomes" id="UP000500767">
    <property type="component" value="Chromosome"/>
</dbReference>